<evidence type="ECO:0008006" key="2">
    <source>
        <dbReference type="Google" id="ProtNLM"/>
    </source>
</evidence>
<dbReference type="RefSeq" id="WP_406696706.1">
    <property type="nucleotide sequence ID" value="NZ_CP155447.1"/>
</dbReference>
<dbReference type="EMBL" id="CP155447">
    <property type="protein sequence ID" value="XBH03963.1"/>
    <property type="molecule type" value="Genomic_DNA"/>
</dbReference>
<accession>A0AAU7CFU5</accession>
<protein>
    <recommendedName>
        <fullName evidence="2">SGNH/GDSL hydrolase family protein</fullName>
    </recommendedName>
</protein>
<gene>
    <name evidence="1" type="ORF">V5E97_37545</name>
</gene>
<organism evidence="1">
    <name type="scientific">Singulisphaera sp. Ch08</name>
    <dbReference type="NCBI Taxonomy" id="3120278"/>
    <lineage>
        <taxon>Bacteria</taxon>
        <taxon>Pseudomonadati</taxon>
        <taxon>Planctomycetota</taxon>
        <taxon>Planctomycetia</taxon>
        <taxon>Isosphaerales</taxon>
        <taxon>Isosphaeraceae</taxon>
        <taxon>Singulisphaera</taxon>
    </lineage>
</organism>
<proteinExistence type="predicted"/>
<dbReference type="AlphaFoldDB" id="A0AAU7CFU5"/>
<dbReference type="SUPFAM" id="SSF52266">
    <property type="entry name" value="SGNH hydrolase"/>
    <property type="match status" value="1"/>
</dbReference>
<sequence length="384" mass="43009">MSGHDPRSPLRSLPWGLLGMFALILAVEAFAADHESDLFLKIDAWTWRQTGRRAERSVSKPRVVCLGDSLVQVGIASPLVEKHAGLSTCNLAISGGQPASSYFLLRRLLEAGGRPDALVVDFFPRHLQQSPLNGLDPWTALSTWGEIVDLARAGRDAEFLGRVALAKLLPTVRARPEIRANLLAALNGEDQSDRQHVPPFLRRNLEVNQGGLLCPPISTPAFDTDLEAWSKTYFPADWSCDPVNDAYIRRLLTLAASREIQVYWLLPPIQPALQQRCEQTGFDARHLKFVRGFQAEFSNVTVLDGRHANYDPKVFFDPHHLARDGAAVFSFDVAKILRRSINADRTLPRWVDLPTYGNRRIDGPLEDVEQSRMAAKLERAKRFH</sequence>
<reference evidence="1" key="1">
    <citation type="submission" date="2024-05" db="EMBL/GenBank/DDBJ databases">
        <title>Planctomycetes of the genus Singulisphaera possess chitinolytic capabilities.</title>
        <authorList>
            <person name="Ivanova A."/>
        </authorList>
    </citation>
    <scope>NUCLEOTIDE SEQUENCE</scope>
    <source>
        <strain evidence="1">Ch08T</strain>
    </source>
</reference>
<evidence type="ECO:0000313" key="1">
    <source>
        <dbReference type="EMBL" id="XBH03963.1"/>
    </source>
</evidence>
<name>A0AAU7CFU5_9BACT</name>